<dbReference type="GO" id="GO:0007166">
    <property type="term" value="P:cell surface receptor signaling pathway"/>
    <property type="evidence" value="ECO:0007669"/>
    <property type="project" value="InterPro"/>
</dbReference>
<dbReference type="Gene3D" id="3.40.50.300">
    <property type="entry name" value="P-loop containing nucleotide triphosphate hydrolases"/>
    <property type="match status" value="1"/>
</dbReference>
<dbReference type="Pfam" id="PF24883">
    <property type="entry name" value="NPHP3_N"/>
    <property type="match status" value="1"/>
</dbReference>
<dbReference type="CDD" id="cd21037">
    <property type="entry name" value="MLKL_NTD"/>
    <property type="match status" value="1"/>
</dbReference>
<dbReference type="STRING" id="2316362.A0A4Q2D2P2"/>
<dbReference type="Gene3D" id="1.20.930.20">
    <property type="entry name" value="Adaptor protein Cbl, N-terminal domain"/>
    <property type="match status" value="1"/>
</dbReference>
<gene>
    <name evidence="4" type="ORF">EST38_g12790</name>
</gene>
<feature type="region of interest" description="Disordered" evidence="2">
    <location>
        <begin position="65"/>
        <end position="140"/>
    </location>
</feature>
<evidence type="ECO:0000256" key="1">
    <source>
        <dbReference type="ARBA" id="ARBA00022737"/>
    </source>
</evidence>
<keyword evidence="5" id="KW-1185">Reference proteome</keyword>
<dbReference type="OrthoDB" id="3022181at2759"/>
<dbReference type="InterPro" id="IPR036537">
    <property type="entry name" value="Adaptor_Cbl_N_dom_sf"/>
</dbReference>
<protein>
    <recommendedName>
        <fullName evidence="3">Nephrocystin 3-like N-terminal domain-containing protein</fullName>
    </recommendedName>
</protein>
<dbReference type="Proteomes" id="UP000290288">
    <property type="component" value="Unassembled WGS sequence"/>
</dbReference>
<feature type="region of interest" description="Disordered" evidence="2">
    <location>
        <begin position="1"/>
        <end position="45"/>
    </location>
</feature>
<feature type="compositionally biased region" description="Polar residues" evidence="2">
    <location>
        <begin position="30"/>
        <end position="44"/>
    </location>
</feature>
<dbReference type="PANTHER" id="PTHR10039:SF15">
    <property type="entry name" value="NACHT DOMAIN-CONTAINING PROTEIN"/>
    <property type="match status" value="1"/>
</dbReference>
<organism evidence="4 5">
    <name type="scientific">Candolleomyces aberdarensis</name>
    <dbReference type="NCBI Taxonomy" id="2316362"/>
    <lineage>
        <taxon>Eukaryota</taxon>
        <taxon>Fungi</taxon>
        <taxon>Dikarya</taxon>
        <taxon>Basidiomycota</taxon>
        <taxon>Agaricomycotina</taxon>
        <taxon>Agaricomycetes</taxon>
        <taxon>Agaricomycetidae</taxon>
        <taxon>Agaricales</taxon>
        <taxon>Agaricineae</taxon>
        <taxon>Psathyrellaceae</taxon>
        <taxon>Candolleomyces</taxon>
    </lineage>
</organism>
<keyword evidence="1" id="KW-0677">Repeat</keyword>
<dbReference type="EMBL" id="SDEE01001027">
    <property type="protein sequence ID" value="RXW13062.1"/>
    <property type="molecule type" value="Genomic_DNA"/>
</dbReference>
<proteinExistence type="predicted"/>
<dbReference type="InterPro" id="IPR027417">
    <property type="entry name" value="P-loop_NTPase"/>
</dbReference>
<evidence type="ECO:0000256" key="2">
    <source>
        <dbReference type="SAM" id="MobiDB-lite"/>
    </source>
</evidence>
<sequence length="582" mass="60976">MSEATIARGDNTAGNPERNDQIPSRAATPAGTQSSRNSCLQQTKKNIKKPFIALKRWVMSKMEEDLGEGGDAGSGADGGGAPAASGSGIVTQGGTNQELDETGLGAQGNGATLNVAPSAPEETGSNFPLGQDPASGGLASPLDGASSVLSAAQEITQDSSAAPLSTLGQPEDNPVSITTGGATRPLTTTTIATPVPGTPALPPAGQAGEGAGVSKPSVPSKKTWAIIAGALKGTLSGAVSLIPEPFKGPAQVLLQIFDVFERAKSNREGMEDLKTRCNLLNESMAHAFKRQQDGGSEDLDESVGRLVKEIHDILLATMVEYSTGIGAYVLVEGNAESLKEANRKFDQALQHFWLENFIADALVLSDIYRIVKEQEVALAQNSKKATLHQLQPVSSAAYNSQALATVSVCLEGTRLKLLAGIGRWMSDTTRKPVYVLDGIAGIGKSTVAKTVAQCAAAINSLGCSFFFSRDHAGSQNASSFVHTIAYQLAFCDPSYGEAIAAALDKHPESLSAIVAQQFSAFVAQPLHNLLKQRATPLVFVFDALDECTEGASYILPLIIDSMSQLPQVKPTAFISKRLNQWL</sequence>
<dbReference type="AlphaFoldDB" id="A0A4Q2D2P2"/>
<dbReference type="InterPro" id="IPR056884">
    <property type="entry name" value="NPHP3-like_N"/>
</dbReference>
<accession>A0A4Q2D2P2</accession>
<feature type="compositionally biased region" description="Gly residues" evidence="2">
    <location>
        <begin position="69"/>
        <end position="81"/>
    </location>
</feature>
<evidence type="ECO:0000313" key="4">
    <source>
        <dbReference type="EMBL" id="RXW13062.1"/>
    </source>
</evidence>
<feature type="region of interest" description="Disordered" evidence="2">
    <location>
        <begin position="160"/>
        <end position="199"/>
    </location>
</feature>
<dbReference type="PANTHER" id="PTHR10039">
    <property type="entry name" value="AMELOGENIN"/>
    <property type="match status" value="1"/>
</dbReference>
<evidence type="ECO:0000313" key="5">
    <source>
        <dbReference type="Proteomes" id="UP000290288"/>
    </source>
</evidence>
<feature type="domain" description="Nephrocystin 3-like N-terminal" evidence="3">
    <location>
        <begin position="423"/>
        <end position="565"/>
    </location>
</feature>
<name>A0A4Q2D2P2_9AGAR</name>
<evidence type="ECO:0000259" key="3">
    <source>
        <dbReference type="Pfam" id="PF24883"/>
    </source>
</evidence>
<feature type="compositionally biased region" description="Low complexity" evidence="2">
    <location>
        <begin position="178"/>
        <end position="195"/>
    </location>
</feature>
<dbReference type="InterPro" id="IPR059179">
    <property type="entry name" value="MLKL-like_MCAfunc"/>
</dbReference>
<reference evidence="4 5" key="1">
    <citation type="submission" date="2019-01" db="EMBL/GenBank/DDBJ databases">
        <title>Draft genome sequence of Psathyrella aberdarensis IHI B618.</title>
        <authorList>
            <person name="Buettner E."/>
            <person name="Kellner H."/>
        </authorList>
    </citation>
    <scope>NUCLEOTIDE SEQUENCE [LARGE SCALE GENOMIC DNA]</scope>
    <source>
        <strain evidence="4 5">IHI B618</strain>
    </source>
</reference>
<comment type="caution">
    <text evidence="4">The sequence shown here is derived from an EMBL/GenBank/DDBJ whole genome shotgun (WGS) entry which is preliminary data.</text>
</comment>